<name>A0A7Z6U591_PSESF</name>
<proteinExistence type="predicted"/>
<dbReference type="EMBL" id="RBQT01000137">
    <property type="protein sequence ID" value="RMP76224.1"/>
    <property type="molecule type" value="Genomic_DNA"/>
</dbReference>
<dbReference type="RefSeq" id="WP_122281886.1">
    <property type="nucleotide sequence ID" value="NZ_RBQT01000137.1"/>
</dbReference>
<protein>
    <submittedName>
        <fullName evidence="2">Uncharacterized protein</fullName>
    </submittedName>
</protein>
<sequence length="346" mass="39236">MHTEKLITILTGIEKLTNKQPELLKLIENLDAIHQELPKIFSQLLIITSPNNLRTEAHEKHNLLLTKVNSSLRKSRFSTITKAAHGIEELLHLQEVSFFDNAAFDIKNIVDAIDDHLSNPSIETSLKLINSAHELKKSLLEIKACKKLLLETTAKELSIENEKNETFKIYFPQHISLSQFTAKTDALNSIIEECCNLVGLSVQEAAVEIKKIESGSYFAKISANPLVVILLTTIINNGSNYFFKELENNNTTPLRESSDIIDKLLKIRETLAMNGHDVKNIDENIKKSSLIISKQLEKLLENTQQIEVNDHTIQTRNYDQLPIEEKKQLNSGQTQAKIENLEQPKK</sequence>
<feature type="region of interest" description="Disordered" evidence="1">
    <location>
        <begin position="326"/>
        <end position="346"/>
    </location>
</feature>
<comment type="caution">
    <text evidence="2">The sequence shown here is derived from an EMBL/GenBank/DDBJ whole genome shotgun (WGS) entry which is preliminary data.</text>
</comment>
<accession>A0A7Z6U591</accession>
<gene>
    <name evidence="2" type="ORF">ALQ15_03415</name>
</gene>
<evidence type="ECO:0000313" key="2">
    <source>
        <dbReference type="EMBL" id="RMP76224.1"/>
    </source>
</evidence>
<dbReference type="AlphaFoldDB" id="A0A7Z6U591"/>
<dbReference type="Proteomes" id="UP000282289">
    <property type="component" value="Unassembled WGS sequence"/>
</dbReference>
<evidence type="ECO:0000313" key="3">
    <source>
        <dbReference type="Proteomes" id="UP000282289"/>
    </source>
</evidence>
<reference evidence="2 3" key="1">
    <citation type="submission" date="2018-08" db="EMBL/GenBank/DDBJ databases">
        <title>Recombination of ecologically and evolutionarily significant loci maintains genetic cohesion in the Pseudomonas syringae species complex.</title>
        <authorList>
            <person name="Dillon M."/>
            <person name="Thakur S."/>
            <person name="Almeida R.N.D."/>
            <person name="Weir B.S."/>
            <person name="Guttman D.S."/>
        </authorList>
    </citation>
    <scope>NUCLEOTIDE SEQUENCE [LARGE SCALE GENOMIC DNA]</scope>
    <source>
        <strain evidence="2 3">ICMP 19589</strain>
    </source>
</reference>
<organism evidence="2 3">
    <name type="scientific">Pseudomonas syringae pv. actinidiae</name>
    <dbReference type="NCBI Taxonomy" id="103796"/>
    <lineage>
        <taxon>Bacteria</taxon>
        <taxon>Pseudomonadati</taxon>
        <taxon>Pseudomonadota</taxon>
        <taxon>Gammaproteobacteria</taxon>
        <taxon>Pseudomonadales</taxon>
        <taxon>Pseudomonadaceae</taxon>
        <taxon>Pseudomonas</taxon>
        <taxon>Pseudomonas syringae</taxon>
    </lineage>
</organism>
<evidence type="ECO:0000256" key="1">
    <source>
        <dbReference type="SAM" id="MobiDB-lite"/>
    </source>
</evidence>